<dbReference type="RefSeq" id="XP_060028410.1">
    <property type="nucleotide sequence ID" value="XM_060172427.1"/>
</dbReference>
<sequence length="159" mass="17541">MLPAVPGWGKPPCSPRIPETPRVAVLFESEAEDWAQYLQTLLQREWGPWASWLYPLASWAPRDLAGLGDCPCRLLVLSGGLLRGLDPPKGRFLRALLRPPGTPVTLLCGVPSTAPLFHALQLPPTCWELSTAQEPQEYLAVLREALRTGKRRDSPRGDA</sequence>
<feature type="non-terminal residue" evidence="3">
    <location>
        <position position="159"/>
    </location>
</feature>
<reference evidence="2" key="1">
    <citation type="submission" date="2025-05" db="UniProtKB">
        <authorList>
            <consortium name="RefSeq"/>
        </authorList>
    </citation>
    <scope>NUCLEOTIDE SEQUENCE [LARGE SCALE GENOMIC DNA]</scope>
</reference>
<reference evidence="3" key="2">
    <citation type="submission" date="2025-08" db="UniProtKB">
        <authorList>
            <consortium name="RefSeq"/>
        </authorList>
    </citation>
    <scope>IDENTIFICATION</scope>
</reference>
<evidence type="ECO:0000313" key="3">
    <source>
        <dbReference type="RefSeq" id="XP_060028410.1"/>
    </source>
</evidence>
<keyword evidence="2" id="KW-1185">Reference proteome</keyword>
<dbReference type="InterPro" id="IPR041340">
    <property type="entry name" value="PIK3AP1_TIR"/>
</dbReference>
<feature type="domain" description="PIK3AP1 Toll/interleukin-1 receptor" evidence="1">
    <location>
        <begin position="23"/>
        <end position="145"/>
    </location>
</feature>
<dbReference type="Proteomes" id="UP001652624">
    <property type="component" value="Chromosome 2"/>
</dbReference>
<protein>
    <submittedName>
        <fullName evidence="3">B-cell scaffold protein with ankyrin repeats</fullName>
    </submittedName>
</protein>
<organism evidence="2 3">
    <name type="scientific">Erinaceus europaeus</name>
    <name type="common">Western European hedgehog</name>
    <dbReference type="NCBI Taxonomy" id="9365"/>
    <lineage>
        <taxon>Eukaryota</taxon>
        <taxon>Metazoa</taxon>
        <taxon>Chordata</taxon>
        <taxon>Craniata</taxon>
        <taxon>Vertebrata</taxon>
        <taxon>Euteleostomi</taxon>
        <taxon>Mammalia</taxon>
        <taxon>Eutheria</taxon>
        <taxon>Laurasiatheria</taxon>
        <taxon>Eulipotyphla</taxon>
        <taxon>Erinaceidae</taxon>
        <taxon>Erinaceinae</taxon>
        <taxon>Erinaceus</taxon>
    </lineage>
</organism>
<dbReference type="InterPro" id="IPR052446">
    <property type="entry name" value="B-cell_PI3K-Signaling_Adptrs"/>
</dbReference>
<accession>A0ABM3VVQ1</accession>
<dbReference type="InterPro" id="IPR035897">
    <property type="entry name" value="Toll_tir_struct_dom_sf"/>
</dbReference>
<dbReference type="PANTHER" id="PTHR16267:SF13">
    <property type="entry name" value="B-CELL SCAFFOLD PROTEIN WITH ANKYRIN REPEATS"/>
    <property type="match status" value="1"/>
</dbReference>
<proteinExistence type="predicted"/>
<dbReference type="Pfam" id="PF18567">
    <property type="entry name" value="TIR_3"/>
    <property type="match status" value="1"/>
</dbReference>
<gene>
    <name evidence="3" type="primary">BANK1</name>
</gene>
<dbReference type="GeneID" id="132533052"/>
<dbReference type="Gene3D" id="3.40.50.10140">
    <property type="entry name" value="Toll/interleukin-1 receptor homology (TIR) domain"/>
    <property type="match status" value="1"/>
</dbReference>
<evidence type="ECO:0000313" key="2">
    <source>
        <dbReference type="Proteomes" id="UP001652624"/>
    </source>
</evidence>
<dbReference type="PANTHER" id="PTHR16267">
    <property type="entry name" value="BANK1/PIK3AP1 FAMILY MEMBER"/>
    <property type="match status" value="1"/>
</dbReference>
<evidence type="ECO:0000259" key="1">
    <source>
        <dbReference type="Pfam" id="PF18567"/>
    </source>
</evidence>
<name>A0ABM3VVQ1_ERIEU</name>